<dbReference type="GO" id="GO:0000155">
    <property type="term" value="F:phosphorelay sensor kinase activity"/>
    <property type="evidence" value="ECO:0007669"/>
    <property type="project" value="InterPro"/>
</dbReference>
<dbReference type="EMBL" id="CYZO01000002">
    <property type="protein sequence ID" value="CUN56136.1"/>
    <property type="molecule type" value="Genomic_DNA"/>
</dbReference>
<evidence type="ECO:0000256" key="2">
    <source>
        <dbReference type="ARBA" id="ARBA00012438"/>
    </source>
</evidence>
<protein>
    <recommendedName>
        <fullName evidence="2">histidine kinase</fullName>
        <ecNumber evidence="2">2.7.13.3</ecNumber>
    </recommendedName>
</protein>
<evidence type="ECO:0000256" key="7">
    <source>
        <dbReference type="ARBA" id="ARBA00022840"/>
    </source>
</evidence>
<evidence type="ECO:0000256" key="4">
    <source>
        <dbReference type="ARBA" id="ARBA00022679"/>
    </source>
</evidence>
<evidence type="ECO:0000256" key="3">
    <source>
        <dbReference type="ARBA" id="ARBA00022553"/>
    </source>
</evidence>
<reference evidence="10 12" key="1">
    <citation type="submission" date="2015-09" db="EMBL/GenBank/DDBJ databases">
        <authorList>
            <consortium name="Pathogen Informatics"/>
        </authorList>
    </citation>
    <scope>NUCLEOTIDE SEQUENCE [LARGE SCALE GENOMIC DNA]</scope>
    <source>
        <strain evidence="10 12">2789STDY5834841</strain>
    </source>
</reference>
<dbReference type="SMART" id="SM00387">
    <property type="entry name" value="HATPase_c"/>
    <property type="match status" value="1"/>
</dbReference>
<dbReference type="PRINTS" id="PR00344">
    <property type="entry name" value="BCTRLSENSOR"/>
</dbReference>
<dbReference type="Gene3D" id="3.30.565.10">
    <property type="entry name" value="Histidine kinase-like ATPase, C-terminal domain"/>
    <property type="match status" value="1"/>
</dbReference>
<sequence>MLTNININKMNQLTSENETAKQIVSQLLENHQTIVSMISHEIRNPLTLVSSALQIIEIQHPEVINFHGWSQAIEDIEFMCNLLNELSDFNNGSTLHHSVFSLEKLLKNIAVSFAMSLDSINSNIEFTSKISLNSDNYTGDKIKFEEVILNLLQNAKDAVSEKTFTDSKGSIFLCAEKISDSIVISCTDNGCGISDDIVNTIFDPFVTYKTNGTGLGLALSKKIIEAHGGTLIVTSSDETGTVFTITLPV</sequence>
<comment type="catalytic activity">
    <reaction evidence="1">
        <text>ATP + protein L-histidine = ADP + protein N-phospho-L-histidine.</text>
        <dbReference type="EC" id="2.7.13.3"/>
    </reaction>
</comment>
<keyword evidence="8" id="KW-0902">Two-component regulatory system</keyword>
<evidence type="ECO:0000313" key="13">
    <source>
        <dbReference type="Proteomes" id="UP000292665"/>
    </source>
</evidence>
<dbReference type="GO" id="GO:0005524">
    <property type="term" value="F:ATP binding"/>
    <property type="evidence" value="ECO:0007669"/>
    <property type="project" value="UniProtKB-KW"/>
</dbReference>
<dbReference type="AlphaFoldDB" id="A0A173XYR0"/>
<dbReference type="PROSITE" id="PS50109">
    <property type="entry name" value="HIS_KIN"/>
    <property type="match status" value="1"/>
</dbReference>
<dbReference type="SUPFAM" id="SSF55874">
    <property type="entry name" value="ATPase domain of HSP90 chaperone/DNA topoisomerase II/histidine kinase"/>
    <property type="match status" value="1"/>
</dbReference>
<dbReference type="Proteomes" id="UP000292665">
    <property type="component" value="Unassembled WGS sequence"/>
</dbReference>
<keyword evidence="6 11" id="KW-0418">Kinase</keyword>
<keyword evidence="5" id="KW-0547">Nucleotide-binding</keyword>
<evidence type="ECO:0000313" key="10">
    <source>
        <dbReference type="EMBL" id="CUN56136.1"/>
    </source>
</evidence>
<dbReference type="Pfam" id="PF02518">
    <property type="entry name" value="HATPase_c"/>
    <property type="match status" value="1"/>
</dbReference>
<proteinExistence type="predicted"/>
<accession>A0A173XYR0</accession>
<dbReference type="Proteomes" id="UP000095787">
    <property type="component" value="Unassembled WGS sequence"/>
</dbReference>
<keyword evidence="4 10" id="KW-0808">Transferase</keyword>
<dbReference type="PANTHER" id="PTHR43065:SF10">
    <property type="entry name" value="PEROXIDE STRESS-ACTIVATED HISTIDINE KINASE MAK3"/>
    <property type="match status" value="1"/>
</dbReference>
<feature type="domain" description="Histidine kinase" evidence="9">
    <location>
        <begin position="37"/>
        <end position="249"/>
    </location>
</feature>
<reference evidence="11 13" key="2">
    <citation type="journal article" date="2019" name="Science, e1252229">
        <title>Invertible promoters mediate bacterial phase variation, antibiotic resistance, and host adaptation in the gut.</title>
        <authorList>
            <person name="Jiang X."/>
            <person name="Hall A.B."/>
            <person name="Arthur T.D."/>
            <person name="Plichta D.R."/>
            <person name="Covington C.T."/>
            <person name="Poyet M."/>
            <person name="Crothers J."/>
            <person name="Moses P.L."/>
            <person name="Tolonen A.C."/>
            <person name="Vlamakis H."/>
            <person name="Alm E.J."/>
            <person name="Xavier R.J."/>
        </authorList>
    </citation>
    <scope>NUCLEOTIDE SEQUENCE [LARGE SCALE GENOMIC DNA]</scope>
    <source>
        <strain evidence="11">Aa_0143</strain>
        <strain evidence="13">aa_0143</strain>
    </source>
</reference>
<dbReference type="InterPro" id="IPR005467">
    <property type="entry name" value="His_kinase_dom"/>
</dbReference>
<dbReference type="SUPFAM" id="SSF47384">
    <property type="entry name" value="Homodimeric domain of signal transducing histidine kinase"/>
    <property type="match status" value="1"/>
</dbReference>
<name>A0A173XYR0_9FIRM</name>
<dbReference type="InterPro" id="IPR003661">
    <property type="entry name" value="HisK_dim/P_dom"/>
</dbReference>
<dbReference type="InterPro" id="IPR004358">
    <property type="entry name" value="Sig_transdc_His_kin-like_C"/>
</dbReference>
<dbReference type="GeneID" id="97327863"/>
<gene>
    <name evidence="10" type="primary">zraS</name>
    <name evidence="11" type="ORF">EAI93_08760</name>
    <name evidence="10" type="ORF">ERS852456_00229</name>
</gene>
<keyword evidence="3" id="KW-0597">Phosphoprotein</keyword>
<dbReference type="CDD" id="cd00082">
    <property type="entry name" value="HisKA"/>
    <property type="match status" value="1"/>
</dbReference>
<dbReference type="PANTHER" id="PTHR43065">
    <property type="entry name" value="SENSOR HISTIDINE KINASE"/>
    <property type="match status" value="1"/>
</dbReference>
<evidence type="ECO:0000256" key="5">
    <source>
        <dbReference type="ARBA" id="ARBA00022741"/>
    </source>
</evidence>
<dbReference type="InterPro" id="IPR036890">
    <property type="entry name" value="HATPase_C_sf"/>
</dbReference>
<dbReference type="InterPro" id="IPR036097">
    <property type="entry name" value="HisK_dim/P_sf"/>
</dbReference>
<evidence type="ECO:0000256" key="6">
    <source>
        <dbReference type="ARBA" id="ARBA00022777"/>
    </source>
</evidence>
<evidence type="ECO:0000256" key="8">
    <source>
        <dbReference type="ARBA" id="ARBA00023012"/>
    </source>
</evidence>
<dbReference type="EC" id="2.7.13.3" evidence="2"/>
<evidence type="ECO:0000313" key="11">
    <source>
        <dbReference type="EMBL" id="RYS79344.1"/>
    </source>
</evidence>
<dbReference type="RefSeq" id="WP_009242951.1">
    <property type="nucleotide sequence ID" value="NZ_CATZLF010000001.1"/>
</dbReference>
<keyword evidence="7" id="KW-0067">ATP-binding</keyword>
<evidence type="ECO:0000259" key="9">
    <source>
        <dbReference type="PROSITE" id="PS50109"/>
    </source>
</evidence>
<evidence type="ECO:0000256" key="1">
    <source>
        <dbReference type="ARBA" id="ARBA00000085"/>
    </source>
</evidence>
<organism evidence="10 12">
    <name type="scientific">[Ruminococcus] torques</name>
    <dbReference type="NCBI Taxonomy" id="33039"/>
    <lineage>
        <taxon>Bacteria</taxon>
        <taxon>Bacillati</taxon>
        <taxon>Bacillota</taxon>
        <taxon>Clostridia</taxon>
        <taxon>Lachnospirales</taxon>
        <taxon>Lachnospiraceae</taxon>
        <taxon>Mediterraneibacter</taxon>
    </lineage>
</organism>
<dbReference type="Gene3D" id="1.10.287.130">
    <property type="match status" value="1"/>
</dbReference>
<dbReference type="InterPro" id="IPR003594">
    <property type="entry name" value="HATPase_dom"/>
</dbReference>
<dbReference type="EMBL" id="RCYR01000015">
    <property type="protein sequence ID" value="RYS79344.1"/>
    <property type="molecule type" value="Genomic_DNA"/>
</dbReference>
<evidence type="ECO:0000313" key="12">
    <source>
        <dbReference type="Proteomes" id="UP000095787"/>
    </source>
</evidence>